<comment type="caution">
    <text evidence="6">The sequence shown here is derived from an EMBL/GenBank/DDBJ whole genome shotgun (WGS) entry which is preliminary data.</text>
</comment>
<evidence type="ECO:0000256" key="2">
    <source>
        <dbReference type="ARBA" id="ARBA00005593"/>
    </source>
</evidence>
<dbReference type="GO" id="GO:0005829">
    <property type="term" value="C:cytosol"/>
    <property type="evidence" value="ECO:0007669"/>
    <property type="project" value="TreeGrafter"/>
</dbReference>
<name>A0A7L3F074_9GRUI</name>
<proteinExistence type="inferred from homology"/>
<feature type="non-terminal residue" evidence="6">
    <location>
        <position position="203"/>
    </location>
</feature>
<dbReference type="GO" id="GO:0016192">
    <property type="term" value="P:vesicle-mediated transport"/>
    <property type="evidence" value="ECO:0007669"/>
    <property type="project" value="TreeGrafter"/>
</dbReference>
<evidence type="ECO:0000256" key="4">
    <source>
        <dbReference type="ARBA" id="ARBA00022490"/>
    </source>
</evidence>
<dbReference type="GO" id="GO:0007264">
    <property type="term" value="P:small GTPase-mediated signal transduction"/>
    <property type="evidence" value="ECO:0007669"/>
    <property type="project" value="InterPro"/>
</dbReference>
<feature type="region of interest" description="Disordered" evidence="5">
    <location>
        <begin position="1"/>
        <end position="80"/>
    </location>
</feature>
<keyword evidence="3" id="KW-0343">GTPase activation</keyword>
<evidence type="ECO:0000256" key="5">
    <source>
        <dbReference type="SAM" id="MobiDB-lite"/>
    </source>
</evidence>
<dbReference type="Proteomes" id="UP000557426">
    <property type="component" value="Unassembled WGS sequence"/>
</dbReference>
<feature type="non-terminal residue" evidence="6">
    <location>
        <position position="1"/>
    </location>
</feature>
<evidence type="ECO:0000256" key="3">
    <source>
        <dbReference type="ARBA" id="ARBA00022468"/>
    </source>
</evidence>
<dbReference type="AlphaFoldDB" id="A0A7L3F074"/>
<sequence>QDSAEDVEEAGALPKRPGFGASDADQAAQESGKECPSTESGLPEAESQELEKTTGTEPASAEEGKDTEMTSENQSCSTALGESTLELGKSEAAPSEVPAQEPKKITYSQIVREGRRFNIDLVSKLLYSRGLLIDLLIKSNVSRYAEFKNVTQILAFREGKVEQVPCSRADVFNSQQLTMVEKRMLMKFLTFCLDYEQHPDEYQ</sequence>
<comment type="similarity">
    <text evidence="2">Belongs to the Rab GDI family.</text>
</comment>
<dbReference type="InterPro" id="IPR018203">
    <property type="entry name" value="GDP_dissociation_inhibitor"/>
</dbReference>
<dbReference type="GO" id="GO:0005092">
    <property type="term" value="F:GDP-dissociation inhibitor activity"/>
    <property type="evidence" value="ECO:0007669"/>
    <property type="project" value="InterPro"/>
</dbReference>
<dbReference type="GO" id="GO:0005634">
    <property type="term" value="C:nucleus"/>
    <property type="evidence" value="ECO:0007669"/>
    <property type="project" value="TreeGrafter"/>
</dbReference>
<dbReference type="Pfam" id="PF00996">
    <property type="entry name" value="GDI"/>
    <property type="match status" value="1"/>
</dbReference>
<dbReference type="PANTHER" id="PTHR11787:SF4">
    <property type="entry name" value="CHM, RAB ESCORT PROTEIN 1"/>
    <property type="match status" value="1"/>
</dbReference>
<dbReference type="InterPro" id="IPR001738">
    <property type="entry name" value="Rab_escort"/>
</dbReference>
<accession>A0A7L3F074</accession>
<dbReference type="GO" id="GO:0005968">
    <property type="term" value="C:Rab-protein geranylgeranyltransferase complex"/>
    <property type="evidence" value="ECO:0007669"/>
    <property type="project" value="InterPro"/>
</dbReference>
<dbReference type="GO" id="GO:0005096">
    <property type="term" value="F:GTPase activator activity"/>
    <property type="evidence" value="ECO:0007669"/>
    <property type="project" value="UniProtKB-KW"/>
</dbReference>
<evidence type="ECO:0000256" key="1">
    <source>
        <dbReference type="ARBA" id="ARBA00004496"/>
    </source>
</evidence>
<comment type="subcellular location">
    <subcellularLocation>
        <location evidence="1">Cytoplasm</location>
    </subcellularLocation>
</comment>
<evidence type="ECO:0000313" key="7">
    <source>
        <dbReference type="Proteomes" id="UP000557426"/>
    </source>
</evidence>
<protein>
    <submittedName>
        <fullName evidence="6">RAE1 geranylgeranyltransferase</fullName>
    </submittedName>
</protein>
<organism evidence="6 7">
    <name type="scientific">Zapornia atra</name>
    <name type="common">Henderson crake</name>
    <dbReference type="NCBI Taxonomy" id="2585822"/>
    <lineage>
        <taxon>Eukaryota</taxon>
        <taxon>Metazoa</taxon>
        <taxon>Chordata</taxon>
        <taxon>Craniata</taxon>
        <taxon>Vertebrata</taxon>
        <taxon>Euteleostomi</taxon>
        <taxon>Archelosauria</taxon>
        <taxon>Archosauria</taxon>
        <taxon>Dinosauria</taxon>
        <taxon>Saurischia</taxon>
        <taxon>Theropoda</taxon>
        <taxon>Coelurosauria</taxon>
        <taxon>Aves</taxon>
        <taxon>Neognathae</taxon>
        <taxon>Neoaves</taxon>
        <taxon>Gruiformes</taxon>
        <taxon>Rallidae</taxon>
        <taxon>Zapornia</taxon>
    </lineage>
</organism>
<evidence type="ECO:0000313" key="6">
    <source>
        <dbReference type="EMBL" id="NXT73708.1"/>
    </source>
</evidence>
<dbReference type="SUPFAM" id="SSF51905">
    <property type="entry name" value="FAD/NAD(P)-binding domain"/>
    <property type="match status" value="1"/>
</dbReference>
<keyword evidence="4" id="KW-0963">Cytoplasm</keyword>
<dbReference type="PRINTS" id="PR00891">
    <property type="entry name" value="RABGDIREP"/>
</dbReference>
<keyword evidence="7" id="KW-1185">Reference proteome</keyword>
<dbReference type="PRINTS" id="PR00893">
    <property type="entry name" value="RABESCORT"/>
</dbReference>
<dbReference type="InterPro" id="IPR036188">
    <property type="entry name" value="FAD/NAD-bd_sf"/>
</dbReference>
<dbReference type="EMBL" id="VZTU01001894">
    <property type="protein sequence ID" value="NXT73708.1"/>
    <property type="molecule type" value="Genomic_DNA"/>
</dbReference>
<gene>
    <name evidence="6" type="primary">Chm</name>
    <name evidence="6" type="ORF">ZAPATR_R03720</name>
</gene>
<dbReference type="Gene3D" id="3.30.519.10">
    <property type="entry name" value="Guanine Nucleotide Dissociation Inhibitor, domain 2"/>
    <property type="match status" value="1"/>
</dbReference>
<dbReference type="PANTHER" id="PTHR11787">
    <property type="entry name" value="RAB GDP-DISSOCIATION INHIBITOR"/>
    <property type="match status" value="1"/>
</dbReference>
<feature type="compositionally biased region" description="Polar residues" evidence="5">
    <location>
        <begin position="70"/>
        <end position="80"/>
    </location>
</feature>
<keyword evidence="6" id="KW-0808">Transferase</keyword>
<dbReference type="GO" id="GO:0016740">
    <property type="term" value="F:transferase activity"/>
    <property type="evidence" value="ECO:0007669"/>
    <property type="project" value="UniProtKB-KW"/>
</dbReference>
<reference evidence="6 7" key="1">
    <citation type="submission" date="2019-09" db="EMBL/GenBank/DDBJ databases">
        <title>Bird 10,000 Genomes (B10K) Project - Family phase.</title>
        <authorList>
            <person name="Zhang G."/>
        </authorList>
    </citation>
    <scope>NUCLEOTIDE SEQUENCE [LARGE SCALE GENOMIC DNA]</scope>
    <source>
        <strain evidence="6">B10K-DU-011-47</strain>
        <tissue evidence="6">Mixed tissue sample</tissue>
    </source>
</reference>
<dbReference type="GO" id="GO:0006886">
    <property type="term" value="P:intracellular protein transport"/>
    <property type="evidence" value="ECO:0007669"/>
    <property type="project" value="InterPro"/>
</dbReference>